<dbReference type="AlphaFoldDB" id="A0ABD5QR58"/>
<name>A0ABD5QR58_9EURY</name>
<evidence type="ECO:0000313" key="1">
    <source>
        <dbReference type="EMBL" id="MFC5134750.1"/>
    </source>
</evidence>
<organism evidence="1 2">
    <name type="scientific">Halorubrum glutamatedens</name>
    <dbReference type="NCBI Taxonomy" id="2707018"/>
    <lineage>
        <taxon>Archaea</taxon>
        <taxon>Methanobacteriati</taxon>
        <taxon>Methanobacteriota</taxon>
        <taxon>Stenosarchaea group</taxon>
        <taxon>Halobacteria</taxon>
        <taxon>Halobacteriales</taxon>
        <taxon>Haloferacaceae</taxon>
        <taxon>Halorubrum</taxon>
    </lineage>
</organism>
<proteinExistence type="predicted"/>
<protein>
    <submittedName>
        <fullName evidence="1">Uncharacterized protein</fullName>
    </submittedName>
</protein>
<dbReference type="RefSeq" id="WP_122106755.1">
    <property type="nucleotide sequence ID" value="NZ_JBHSKV010000011.1"/>
</dbReference>
<keyword evidence="2" id="KW-1185">Reference proteome</keyword>
<dbReference type="Proteomes" id="UP001596145">
    <property type="component" value="Unassembled WGS sequence"/>
</dbReference>
<accession>A0ABD5QR58</accession>
<evidence type="ECO:0000313" key="2">
    <source>
        <dbReference type="Proteomes" id="UP001596145"/>
    </source>
</evidence>
<gene>
    <name evidence="1" type="ORF">ACFPJA_08475</name>
</gene>
<dbReference type="EMBL" id="JBHSKV010000011">
    <property type="protein sequence ID" value="MFC5134750.1"/>
    <property type="molecule type" value="Genomic_DNA"/>
</dbReference>
<sequence>MNLIQLTELTANGDRIRLHRIETPKGERLEIETPTSSIRLDAVALEALTWQDNDALAALPDANTTQRSPTGTGELSERIRLTTISNEFGFIVVYEMHTEAGIRIDLEAEKQGESIRLCPAELETLAEQDHDLITEWVKTDLND</sequence>
<reference evidence="1 2" key="1">
    <citation type="journal article" date="2019" name="Int. J. Syst. Evol. Microbiol.">
        <title>The Global Catalogue of Microorganisms (GCM) 10K type strain sequencing project: providing services to taxonomists for standard genome sequencing and annotation.</title>
        <authorList>
            <consortium name="The Broad Institute Genomics Platform"/>
            <consortium name="The Broad Institute Genome Sequencing Center for Infectious Disease"/>
            <person name="Wu L."/>
            <person name="Ma J."/>
        </authorList>
    </citation>
    <scope>NUCLEOTIDE SEQUENCE [LARGE SCALE GENOMIC DNA]</scope>
    <source>
        <strain evidence="1 2">CGMCC 1.16026</strain>
    </source>
</reference>
<comment type="caution">
    <text evidence="1">The sequence shown here is derived from an EMBL/GenBank/DDBJ whole genome shotgun (WGS) entry which is preliminary data.</text>
</comment>